<proteinExistence type="predicted"/>
<gene>
    <name evidence="4" type="primary">LOC113692936</name>
</gene>
<reference evidence="4" key="2">
    <citation type="submission" date="2025-08" db="UniProtKB">
        <authorList>
            <consortium name="RefSeq"/>
        </authorList>
    </citation>
    <scope>IDENTIFICATION</scope>
    <source>
        <tissue evidence="4">Leaves</tissue>
    </source>
</reference>
<feature type="transmembrane region" description="Helical" evidence="1">
    <location>
        <begin position="20"/>
        <end position="41"/>
    </location>
</feature>
<evidence type="ECO:0000313" key="3">
    <source>
        <dbReference type="Proteomes" id="UP001652660"/>
    </source>
</evidence>
<protein>
    <submittedName>
        <fullName evidence="4">F-box protein At5g07610-like</fullName>
    </submittedName>
</protein>
<keyword evidence="1" id="KW-0472">Membrane</keyword>
<dbReference type="RefSeq" id="XP_027067338.2">
    <property type="nucleotide sequence ID" value="XM_027211537.2"/>
</dbReference>
<dbReference type="Gene3D" id="1.20.1280.50">
    <property type="match status" value="1"/>
</dbReference>
<evidence type="ECO:0000259" key="2">
    <source>
        <dbReference type="SMART" id="SM00256"/>
    </source>
</evidence>
<dbReference type="InterPro" id="IPR001810">
    <property type="entry name" value="F-box_dom"/>
</dbReference>
<dbReference type="PANTHER" id="PTHR35546:SF134">
    <property type="entry name" value="F-BOX ASSOCIATED DOMAIN-CONTAINING PROTEIN"/>
    <property type="match status" value="1"/>
</dbReference>
<dbReference type="Proteomes" id="UP001652660">
    <property type="component" value="Chromosome 6c"/>
</dbReference>
<dbReference type="SUPFAM" id="SSF81383">
    <property type="entry name" value="F-box domain"/>
    <property type="match status" value="1"/>
</dbReference>
<evidence type="ECO:0000313" key="4">
    <source>
        <dbReference type="RefSeq" id="XP_027067338.2"/>
    </source>
</evidence>
<keyword evidence="3" id="KW-1185">Reference proteome</keyword>
<dbReference type="Pfam" id="PF07734">
    <property type="entry name" value="FBA_1"/>
    <property type="match status" value="1"/>
</dbReference>
<feature type="domain" description="F-box" evidence="2">
    <location>
        <begin position="81"/>
        <end position="119"/>
    </location>
</feature>
<dbReference type="OrthoDB" id="605328at2759"/>
<dbReference type="InterPro" id="IPR055290">
    <property type="entry name" value="At3g26010-like"/>
</dbReference>
<organism evidence="3 4">
    <name type="scientific">Coffea arabica</name>
    <name type="common">Arabian coffee</name>
    <dbReference type="NCBI Taxonomy" id="13443"/>
    <lineage>
        <taxon>Eukaryota</taxon>
        <taxon>Viridiplantae</taxon>
        <taxon>Streptophyta</taxon>
        <taxon>Embryophyta</taxon>
        <taxon>Tracheophyta</taxon>
        <taxon>Spermatophyta</taxon>
        <taxon>Magnoliopsida</taxon>
        <taxon>eudicotyledons</taxon>
        <taxon>Gunneridae</taxon>
        <taxon>Pentapetalae</taxon>
        <taxon>asterids</taxon>
        <taxon>lamiids</taxon>
        <taxon>Gentianales</taxon>
        <taxon>Rubiaceae</taxon>
        <taxon>Ixoroideae</taxon>
        <taxon>Gardenieae complex</taxon>
        <taxon>Bertiereae - Coffeeae clade</taxon>
        <taxon>Coffeeae</taxon>
        <taxon>Coffea</taxon>
    </lineage>
</organism>
<dbReference type="InterPro" id="IPR036047">
    <property type="entry name" value="F-box-like_dom_sf"/>
</dbReference>
<keyword evidence="1" id="KW-1133">Transmembrane helix</keyword>
<dbReference type="SMART" id="SM00256">
    <property type="entry name" value="FBOX"/>
    <property type="match status" value="1"/>
</dbReference>
<dbReference type="PANTHER" id="PTHR35546">
    <property type="entry name" value="F-BOX PROTEIN INTERACTION DOMAIN PROTEIN-RELATED"/>
    <property type="match status" value="1"/>
</dbReference>
<sequence>MEPHFLHSLLHQNPKQISILYPPFLVVLMAHINFVYGLVIMMMSLSSSASTTAGAGASTSVATAEGSTSTTTSAEEVGETDDLLIQILFRLPVKSLLRFKCVSKRWKSIISTPYFSINHTRRNSKPISSSLLMLNDRSLILLSLGNHENNTNADYRIPSFSFFNITADVTMRILGMCSGLMLCFITSAFKEHEYAYCVGNITTKQLRKLPPPSMLATNLIIGMNLAFDPSNSPHFKVICVGQHFMQDAGSCEIEIYSSETDEWKLWNGSFCNPFDILEVFDRGVFCNGAMHWLNFGGDSFYFVLENEVMKIMPMPPMHSDIYTTKRLRFLGQSGGYLHLVDFESNLYHNPPMDIYEMRTDYSGWILKHRFDPNNIAMEFPEMTREIRVNTQYTDDENDTSIHTARYYLCSIMSTRRAPDGESIEVILLLPSRIIAYNPKDNSSRTLLLLKKRVAVQDHKWYDVHQFTETLSWL</sequence>
<accession>A0A6P6SN88</accession>
<evidence type="ECO:0000256" key="1">
    <source>
        <dbReference type="SAM" id="Phobius"/>
    </source>
</evidence>
<dbReference type="CDD" id="cd22157">
    <property type="entry name" value="F-box_AtFBW1-like"/>
    <property type="match status" value="1"/>
</dbReference>
<reference evidence="3" key="1">
    <citation type="journal article" date="2025" name="Foods">
        <title>Unveiling the Microbial Signatures of Arabica Coffee Cherries: Insights into Ripeness Specific Diversity, Functional Traits, and Implications for Quality and Safety.</title>
        <authorList>
            <consortium name="RefSeq"/>
            <person name="Tenea G.N."/>
            <person name="Cifuentes V."/>
            <person name="Reyes P."/>
            <person name="Cevallos-Vallejos M."/>
        </authorList>
    </citation>
    <scope>NUCLEOTIDE SEQUENCE [LARGE SCALE GENOMIC DNA]</scope>
</reference>
<name>A0A6P6SN88_COFAR</name>
<keyword evidence="1" id="KW-0812">Transmembrane</keyword>
<dbReference type="InterPro" id="IPR006527">
    <property type="entry name" value="F-box-assoc_dom_typ1"/>
</dbReference>
<dbReference type="GeneID" id="113692936"/>
<dbReference type="Pfam" id="PF00646">
    <property type="entry name" value="F-box"/>
    <property type="match status" value="1"/>
</dbReference>